<evidence type="ECO:0000313" key="2">
    <source>
        <dbReference type="Proteomes" id="UP000001592"/>
    </source>
</evidence>
<dbReference type="GO" id="GO:0004324">
    <property type="term" value="F:ferredoxin-NADP+ reductase activity"/>
    <property type="evidence" value="ECO:0007669"/>
    <property type="project" value="UniProtKB-EC"/>
</dbReference>
<sequence length="65" mass="7416">MTYAKDLVCSLQQDPLIGTYAQQLKFYPMTTRAPPRAYGAYYDCYGEWVMICGSMAGVKRLHKDV</sequence>
<reference evidence="1 2" key="1">
    <citation type="journal article" date="2007" name="Nat. Genet.">
        <title>Genomic analysis of Bartonella identifies type IV secretion systems as host adaptability factors.</title>
        <authorList>
            <person name="Saenz H.L."/>
            <person name="Engel P."/>
            <person name="Stoeckli M.C."/>
            <person name="Lanz C."/>
            <person name="Raddatz G."/>
            <person name="Vayssier-Taussat M."/>
            <person name="Birtles R."/>
            <person name="Schuster S.C."/>
            <person name="Dehio C."/>
        </authorList>
    </citation>
    <scope>NUCLEOTIDE SEQUENCE [LARGE SCALE GENOMIC DNA]</scope>
    <source>
        <strain evidence="2">DSM 28219 / CCUG 45778 / CIP 105476 / IBS 506</strain>
    </source>
</reference>
<protein>
    <submittedName>
        <fullName evidence="1">Ferredoxin NADP+ reductase</fullName>
        <ecNumber evidence="1">1.18.1.2</ecNumber>
    </submittedName>
</protein>
<dbReference type="EC" id="1.18.1.2" evidence="1"/>
<organism evidence="1 2">
    <name type="scientific">Bartonella tribocorum (strain DSM 28219 / CCUG 45778 / CIP 105476 / IBS 506)</name>
    <dbReference type="NCBI Taxonomy" id="382640"/>
    <lineage>
        <taxon>Bacteria</taxon>
        <taxon>Pseudomonadati</taxon>
        <taxon>Pseudomonadota</taxon>
        <taxon>Alphaproteobacteria</taxon>
        <taxon>Hyphomicrobiales</taxon>
        <taxon>Bartonellaceae</taxon>
        <taxon>Bartonella</taxon>
    </lineage>
</organism>
<dbReference type="EMBL" id="AM260525">
    <property type="protein sequence ID" value="CAK02043.1"/>
    <property type="molecule type" value="Genomic_DNA"/>
</dbReference>
<dbReference type="Proteomes" id="UP000001592">
    <property type="component" value="Chromosome"/>
</dbReference>
<keyword evidence="1" id="KW-0560">Oxidoreductase</keyword>
<dbReference type="HOGENOM" id="CLU_2840946_0_0_5"/>
<gene>
    <name evidence="1" type="primary">fpr (fragment)</name>
    <name evidence="1" type="ordered locus">BT_1753</name>
</gene>
<evidence type="ECO:0000313" key="1">
    <source>
        <dbReference type="EMBL" id="CAK02043.1"/>
    </source>
</evidence>
<proteinExistence type="predicted"/>
<dbReference type="KEGG" id="btr:BT_1753"/>
<dbReference type="AlphaFoldDB" id="A9IWU2"/>
<keyword evidence="2" id="KW-1185">Reference proteome</keyword>
<accession>A9IWU2</accession>
<name>A9IWU2_BART1</name>